<dbReference type="AlphaFoldDB" id="A0A1F5YXN0"/>
<reference evidence="3 4" key="1">
    <citation type="journal article" date="2016" name="Nat. Commun.">
        <title>Thousands of microbial genomes shed light on interconnected biogeochemical processes in an aquifer system.</title>
        <authorList>
            <person name="Anantharaman K."/>
            <person name="Brown C.T."/>
            <person name="Hug L.A."/>
            <person name="Sharon I."/>
            <person name="Castelle C.J."/>
            <person name="Probst A.J."/>
            <person name="Thomas B.C."/>
            <person name="Singh A."/>
            <person name="Wilkins M.J."/>
            <person name="Karaoz U."/>
            <person name="Brodie E.L."/>
            <person name="Williams K.H."/>
            <person name="Hubbard S.S."/>
            <person name="Banfield J.F."/>
        </authorList>
    </citation>
    <scope>NUCLEOTIDE SEQUENCE [LARGE SCALE GENOMIC DNA]</scope>
</reference>
<comment type="caution">
    <text evidence="3">The sequence shown here is derived from an EMBL/GenBank/DDBJ whole genome shotgun (WGS) entry which is preliminary data.</text>
</comment>
<feature type="compositionally biased region" description="Low complexity" evidence="1">
    <location>
        <begin position="272"/>
        <end position="284"/>
    </location>
</feature>
<protein>
    <recommendedName>
        <fullName evidence="5">DUF5666 domain-containing protein</fullName>
    </recommendedName>
</protein>
<feature type="region of interest" description="Disordered" evidence="1">
    <location>
        <begin position="31"/>
        <end position="77"/>
    </location>
</feature>
<name>A0A1F5YXN0_9BACT</name>
<feature type="chain" id="PRO_5009522725" description="DUF5666 domain-containing protein" evidence="2">
    <location>
        <begin position="25"/>
        <end position="284"/>
    </location>
</feature>
<keyword evidence="2" id="KW-0732">Signal</keyword>
<feature type="compositionally biased region" description="Low complexity" evidence="1">
    <location>
        <begin position="232"/>
        <end position="262"/>
    </location>
</feature>
<evidence type="ECO:0000256" key="2">
    <source>
        <dbReference type="SAM" id="SignalP"/>
    </source>
</evidence>
<feature type="compositionally biased region" description="Polar residues" evidence="1">
    <location>
        <begin position="68"/>
        <end position="77"/>
    </location>
</feature>
<evidence type="ECO:0000256" key="1">
    <source>
        <dbReference type="SAM" id="MobiDB-lite"/>
    </source>
</evidence>
<feature type="compositionally biased region" description="Polar residues" evidence="1">
    <location>
        <begin position="39"/>
        <end position="56"/>
    </location>
</feature>
<feature type="region of interest" description="Disordered" evidence="1">
    <location>
        <begin position="232"/>
        <end position="284"/>
    </location>
</feature>
<proteinExistence type="predicted"/>
<dbReference type="STRING" id="1798374.A2Z33_06310"/>
<dbReference type="EMBL" id="MFJD01000001">
    <property type="protein sequence ID" value="OGG04886.1"/>
    <property type="molecule type" value="Genomic_DNA"/>
</dbReference>
<evidence type="ECO:0000313" key="4">
    <source>
        <dbReference type="Proteomes" id="UP000178448"/>
    </source>
</evidence>
<sequence>MKKILIIVLGSMIAGLYLVSAAAAKTDNAPGQLKKTENSYKTQNQAADKPVTSVTKTDPPGLLKKPSPTAQPLPTANAKQVESFVAVKSKGKAPEKIGAAKLRNILTEGTSSATLSGVRVKKAKMTLKTATAGAQLKRHAVMGVITAITDGIITISHQTQTGRTWIIYYNAATVITMKGIETPTAANLTAGMRIAAVGEVAPENGILAKRIHVIPGKAGGLTGRVPIATPSAAFGTPAPTATATPSLSPTATPVPTGAVPTQTPTPEPTEIPTPTATATPTPAI</sequence>
<evidence type="ECO:0000313" key="3">
    <source>
        <dbReference type="EMBL" id="OGG04886.1"/>
    </source>
</evidence>
<feature type="signal peptide" evidence="2">
    <location>
        <begin position="1"/>
        <end position="24"/>
    </location>
</feature>
<dbReference type="Proteomes" id="UP000178448">
    <property type="component" value="Unassembled WGS sequence"/>
</dbReference>
<accession>A0A1F5YXN0</accession>
<organism evidence="3 4">
    <name type="scientific">Candidatus Gottesmanbacteria bacterium RBG_16_52_11</name>
    <dbReference type="NCBI Taxonomy" id="1798374"/>
    <lineage>
        <taxon>Bacteria</taxon>
        <taxon>Candidatus Gottesmaniibacteriota</taxon>
    </lineage>
</organism>
<evidence type="ECO:0008006" key="5">
    <source>
        <dbReference type="Google" id="ProtNLM"/>
    </source>
</evidence>
<gene>
    <name evidence="3" type="ORF">A2Z33_06310</name>
</gene>